<accession>A0A2U4F3S4</accession>
<evidence type="ECO:0000313" key="2">
    <source>
        <dbReference type="Proteomes" id="UP000011663"/>
    </source>
</evidence>
<reference evidence="1 2" key="1">
    <citation type="submission" date="2012-07" db="EMBL/GenBank/DDBJ databases">
        <title>Genome sequence of Brachyspira sp. 30446, isolated from a pig with mucohaemorrhagic colitis.</title>
        <authorList>
            <person name="Rubin J.E."/>
            <person name="Fernando C."/>
            <person name="Harding J.C.S."/>
            <person name="Hill J.E."/>
        </authorList>
    </citation>
    <scope>NUCLEOTIDE SEQUENCE [LARGE SCALE GENOMIC DNA]</scope>
    <source>
        <strain evidence="1 2">30446</strain>
    </source>
</reference>
<proteinExistence type="predicted"/>
<sequence>MKIAVAIYSLSYKKLEDIIGLISGDSDFVPA</sequence>
<dbReference type="EMBL" id="ALNZ01000007">
    <property type="protein sequence ID" value="EKV58159.1"/>
    <property type="molecule type" value="Genomic_DNA"/>
</dbReference>
<dbReference type="AlphaFoldDB" id="A0A2U4F3S4"/>
<gene>
    <name evidence="1" type="ORF">A966_01381</name>
</gene>
<evidence type="ECO:0000313" key="1">
    <source>
        <dbReference type="EMBL" id="EKV58159.1"/>
    </source>
</evidence>
<protein>
    <submittedName>
        <fullName evidence="1">Uncharacterized protein</fullName>
    </submittedName>
</protein>
<dbReference type="Proteomes" id="UP000011663">
    <property type="component" value="Unassembled WGS sequence"/>
</dbReference>
<comment type="caution">
    <text evidence="1">The sequence shown here is derived from an EMBL/GenBank/DDBJ whole genome shotgun (WGS) entry which is preliminary data.</text>
</comment>
<organism evidence="1 2">
    <name type="scientific">Brachyspira hampsonii 30446</name>
    <dbReference type="NCBI Taxonomy" id="1289135"/>
    <lineage>
        <taxon>Bacteria</taxon>
        <taxon>Pseudomonadati</taxon>
        <taxon>Spirochaetota</taxon>
        <taxon>Spirochaetia</taxon>
        <taxon>Brachyspirales</taxon>
        <taxon>Brachyspiraceae</taxon>
        <taxon>Brachyspira</taxon>
    </lineage>
</organism>
<name>A0A2U4F3S4_9SPIR</name>